<dbReference type="EMBL" id="SIHI01000001">
    <property type="protein sequence ID" value="TWT57343.1"/>
    <property type="molecule type" value="Genomic_DNA"/>
</dbReference>
<keyword evidence="2" id="KW-1185">Reference proteome</keyword>
<organism evidence="1 2">
    <name type="scientific">Thalassoglobus neptunius</name>
    <dbReference type="NCBI Taxonomy" id="1938619"/>
    <lineage>
        <taxon>Bacteria</taxon>
        <taxon>Pseudomonadati</taxon>
        <taxon>Planctomycetota</taxon>
        <taxon>Planctomycetia</taxon>
        <taxon>Planctomycetales</taxon>
        <taxon>Planctomycetaceae</taxon>
        <taxon>Thalassoglobus</taxon>
    </lineage>
</organism>
<dbReference type="AlphaFoldDB" id="A0A5C5X526"/>
<dbReference type="OrthoDB" id="280947at2"/>
<evidence type="ECO:0000313" key="2">
    <source>
        <dbReference type="Proteomes" id="UP000317243"/>
    </source>
</evidence>
<comment type="caution">
    <text evidence="1">The sequence shown here is derived from an EMBL/GenBank/DDBJ whole genome shotgun (WGS) entry which is preliminary data.</text>
</comment>
<proteinExistence type="predicted"/>
<accession>A0A5C5X526</accession>
<dbReference type="RefSeq" id="WP_146507185.1">
    <property type="nucleotide sequence ID" value="NZ_SIHI01000001.1"/>
</dbReference>
<name>A0A5C5X526_9PLAN</name>
<dbReference type="Proteomes" id="UP000317243">
    <property type="component" value="Unassembled WGS sequence"/>
</dbReference>
<gene>
    <name evidence="1" type="ORF">KOR42_07030</name>
</gene>
<sequence>MARNSNFSLLSNGLSWKSTQYRTAIAVTFVLFSGTFCPELRGESISLKESYLSEHAFSCQAQIQTVGSVVTAKSQTEKDRLPLKAEAGFQFLEKLLPPAGRDAFALRSLRIFSRADLVTDVNDYRTESTLPADTRKIVAAGRREGVQNYPLSGNLTRDSLDLLELPGDPLAVIGLLPETDQEIGDSWTPPDWAIQMLTGIEAVKTSDFECKLSEANRISAKISLSGTVEGERLGAKTKVEVKGTVIYDRRTSHVAQTRVIYVILADIGTVNPGMDVKVTSNLVRKVASSQDEITPELLQSIGFEPDPSQLKLTFTVPEWGLQLSHLRDWHLFQTVASGSNPVSILRLVEHGSLVSQCNVSPLPPAAPGERIPLEQFENDIQSSLGDKFQEFGEREEIETGDDRKIYRVVANGQYEVKGASASAQIPMSWIYYLVVNPQGRQFSFVFSIEPTLLEQLESKDLDLVQSLRFTQPLSPTPR</sequence>
<protein>
    <submittedName>
        <fullName evidence="1">Uncharacterized protein</fullName>
    </submittedName>
</protein>
<evidence type="ECO:0000313" key="1">
    <source>
        <dbReference type="EMBL" id="TWT57343.1"/>
    </source>
</evidence>
<reference evidence="1 2" key="1">
    <citation type="submission" date="2019-02" db="EMBL/GenBank/DDBJ databases">
        <title>Deep-cultivation of Planctomycetes and their phenomic and genomic characterization uncovers novel biology.</title>
        <authorList>
            <person name="Wiegand S."/>
            <person name="Jogler M."/>
            <person name="Boedeker C."/>
            <person name="Pinto D."/>
            <person name="Vollmers J."/>
            <person name="Rivas-Marin E."/>
            <person name="Kohn T."/>
            <person name="Peeters S.H."/>
            <person name="Heuer A."/>
            <person name="Rast P."/>
            <person name="Oberbeckmann S."/>
            <person name="Bunk B."/>
            <person name="Jeske O."/>
            <person name="Meyerdierks A."/>
            <person name="Storesund J.E."/>
            <person name="Kallscheuer N."/>
            <person name="Luecker S."/>
            <person name="Lage O.M."/>
            <person name="Pohl T."/>
            <person name="Merkel B.J."/>
            <person name="Hornburger P."/>
            <person name="Mueller R.-W."/>
            <person name="Bruemmer F."/>
            <person name="Labrenz M."/>
            <person name="Spormann A.M."/>
            <person name="Op Den Camp H."/>
            <person name="Overmann J."/>
            <person name="Amann R."/>
            <person name="Jetten M.S.M."/>
            <person name="Mascher T."/>
            <person name="Medema M.H."/>
            <person name="Devos D.P."/>
            <person name="Kaster A.-K."/>
            <person name="Ovreas L."/>
            <person name="Rohde M."/>
            <person name="Galperin M.Y."/>
            <person name="Jogler C."/>
        </authorList>
    </citation>
    <scope>NUCLEOTIDE SEQUENCE [LARGE SCALE GENOMIC DNA]</scope>
    <source>
        <strain evidence="1 2">KOR42</strain>
    </source>
</reference>